<gene>
    <name evidence="2" type="ORF">J0J70_11035</name>
</gene>
<dbReference type="InterPro" id="IPR027417">
    <property type="entry name" value="P-loop_NTPase"/>
</dbReference>
<dbReference type="AlphaFoldDB" id="A0A9Q9CJF7"/>
<reference evidence="2" key="1">
    <citation type="submission" date="2021-03" db="EMBL/GenBank/DDBJ databases">
        <title>Comparative Genomics and Metabolomics in the genus Turicibacter.</title>
        <authorList>
            <person name="Maki J."/>
            <person name="Looft T."/>
        </authorList>
    </citation>
    <scope>NUCLEOTIDE SEQUENCE</scope>
    <source>
        <strain evidence="2">ISU324</strain>
    </source>
</reference>
<keyword evidence="2" id="KW-0547">Nucleotide-binding</keyword>
<dbReference type="PANTHER" id="PTHR11070">
    <property type="entry name" value="UVRD / RECB / PCRA DNA HELICASE FAMILY MEMBER"/>
    <property type="match status" value="1"/>
</dbReference>
<organism evidence="2 3">
    <name type="scientific">Turicibacter bilis</name>
    <dbReference type="NCBI Taxonomy" id="2735723"/>
    <lineage>
        <taxon>Bacteria</taxon>
        <taxon>Bacillati</taxon>
        <taxon>Bacillota</taxon>
        <taxon>Erysipelotrichia</taxon>
        <taxon>Erysipelotrichales</taxon>
        <taxon>Turicibacteraceae</taxon>
        <taxon>Turicibacter</taxon>
    </lineage>
</organism>
<evidence type="ECO:0000313" key="3">
    <source>
        <dbReference type="Proteomes" id="UP001058072"/>
    </source>
</evidence>
<dbReference type="EMBL" id="CP071250">
    <property type="protein sequence ID" value="UUF08131.1"/>
    <property type="molecule type" value="Genomic_DNA"/>
</dbReference>
<keyword evidence="2" id="KW-0067">ATP-binding</keyword>
<dbReference type="Gene3D" id="3.40.50.300">
    <property type="entry name" value="P-loop containing nucleotide triphosphate hydrolases"/>
    <property type="match status" value="2"/>
</dbReference>
<dbReference type="GO" id="GO:0043138">
    <property type="term" value="F:3'-5' DNA helicase activity"/>
    <property type="evidence" value="ECO:0007669"/>
    <property type="project" value="TreeGrafter"/>
</dbReference>
<dbReference type="GO" id="GO:0005524">
    <property type="term" value="F:ATP binding"/>
    <property type="evidence" value="ECO:0007669"/>
    <property type="project" value="UniProtKB-KW"/>
</dbReference>
<evidence type="ECO:0000313" key="2">
    <source>
        <dbReference type="EMBL" id="UUF08131.1"/>
    </source>
</evidence>
<accession>A0A9Q9CJF7</accession>
<dbReference type="InterPro" id="IPR027785">
    <property type="entry name" value="UvrD-like_helicase_C"/>
</dbReference>
<dbReference type="GO" id="GO:0003677">
    <property type="term" value="F:DNA binding"/>
    <property type="evidence" value="ECO:0007669"/>
    <property type="project" value="InterPro"/>
</dbReference>
<dbReference type="Proteomes" id="UP001058072">
    <property type="component" value="Chromosome"/>
</dbReference>
<dbReference type="GO" id="GO:0000725">
    <property type="term" value="P:recombinational repair"/>
    <property type="evidence" value="ECO:0007669"/>
    <property type="project" value="TreeGrafter"/>
</dbReference>
<proteinExistence type="predicted"/>
<dbReference type="Pfam" id="PF13538">
    <property type="entry name" value="UvrD_C_2"/>
    <property type="match status" value="1"/>
</dbReference>
<dbReference type="InterPro" id="IPR000212">
    <property type="entry name" value="DNA_helicase_UvrD/REP"/>
</dbReference>
<dbReference type="RefSeq" id="WP_212724841.1">
    <property type="nucleotide sequence ID" value="NZ_CP071250.1"/>
</dbReference>
<dbReference type="SUPFAM" id="SSF52540">
    <property type="entry name" value="P-loop containing nucleoside triphosphate hydrolases"/>
    <property type="match status" value="1"/>
</dbReference>
<sequence>MSKFIQGDNFDAPGGKAEELVWKQVKESFKNREVIGYSKYPFFRKQGSKRREPDILLFDLLEGLIVFEIKGMFCDDIERVTPNQWIMKDWYEKIINPIGQVEDYVFSIKSKLESERMLRGKISSRGIVVLPYITSFEWEERGFSKVTKNFPILFKDDLRKTEFLNRIFLFESEYGSSHLDEESYRLGLAVLGYEDIYQEEKEEDIYISPKTKADIFKKLRQQLYELDQQQEAIGKTIPPGPQRIRGIAGSGKTLLLCQKAAYMHLKNPDWKIAYIFATQSLYDIVTRTIDMYLRAFSGGEVVYKEGGNLQVLHAWGRKDKAGFYREIAIRHNIHPLNVNDVKKQLNRSYVPLSKSINYICKQLLDVCHGNVEQMYDVILIDEGQDLISSAALMYQGKHPFYYLAYCTLKPHRVEEKYIKRLIWAYDELQNLDSTIIPSWKAIIGDDDSMGGGPTYKGGVKKSDVMRKCYRVPGEVLSIAHGLGMGWFRKDGMLTGYTQKKHWEGIGYQVIAGDFRKTESDIIIKRDKRYSVNPAKDLYSGSLFKFQIYNSKHTLLESLAKSVQDDINVQGLKPERDLLIIDLNNKSNLQEVGRYLNKYNVNYYIPSNISLNSNDTSNKAPEVFWMDGGVTISKVMRAKGNEAPMVYVIGLEEIAQKEDRPEERNKLFVALTRTKCFVTLMGVGEWSLYDEVKIAIESKGQFKIKYRKPSRIVDDLDLGIYEE</sequence>
<dbReference type="PANTHER" id="PTHR11070:SF2">
    <property type="entry name" value="ATP-DEPENDENT DNA HELICASE SRS2"/>
    <property type="match status" value="1"/>
</dbReference>
<name>A0A9Q9CJF7_9FIRM</name>
<evidence type="ECO:0000259" key="1">
    <source>
        <dbReference type="Pfam" id="PF13538"/>
    </source>
</evidence>
<feature type="domain" description="UvrD-like helicase C-terminal" evidence="1">
    <location>
        <begin position="629"/>
        <end position="674"/>
    </location>
</feature>
<protein>
    <submittedName>
        <fullName evidence="2">ATP-binding domain-containing protein</fullName>
    </submittedName>
</protein>